<evidence type="ECO:0000313" key="2">
    <source>
        <dbReference type="EMBL" id="CCC47394.1"/>
    </source>
</evidence>
<dbReference type="EMBL" id="HE573020">
    <property type="protein sequence ID" value="CCC47394.1"/>
    <property type="molecule type" value="Genomic_DNA"/>
</dbReference>
<feature type="transmembrane region" description="Helical" evidence="1">
    <location>
        <begin position="22"/>
        <end position="43"/>
    </location>
</feature>
<dbReference type="AlphaFoldDB" id="G0TTW1"/>
<accession>G0TTW1</accession>
<keyword evidence="1" id="KW-0812">Transmembrane</keyword>
<evidence type="ECO:0000256" key="1">
    <source>
        <dbReference type="SAM" id="Phobius"/>
    </source>
</evidence>
<protein>
    <submittedName>
        <fullName evidence="2">Uncharacterized protein</fullName>
    </submittedName>
</protein>
<reference evidence="2" key="1">
    <citation type="journal article" date="2012" name="Proc. Natl. Acad. Sci. U.S.A.">
        <title>Antigenic diversity is generated by distinct evolutionary mechanisms in African trypanosome species.</title>
        <authorList>
            <person name="Jackson A.P."/>
            <person name="Berry A."/>
            <person name="Aslett M."/>
            <person name="Allison H.C."/>
            <person name="Burton P."/>
            <person name="Vavrova-Anderson J."/>
            <person name="Brown R."/>
            <person name="Browne H."/>
            <person name="Corton N."/>
            <person name="Hauser H."/>
            <person name="Gamble J."/>
            <person name="Gilderthorp R."/>
            <person name="Marcello L."/>
            <person name="McQuillan J."/>
            <person name="Otto T.D."/>
            <person name="Quail M.A."/>
            <person name="Sanders M.J."/>
            <person name="van Tonder A."/>
            <person name="Ginger M.L."/>
            <person name="Field M.C."/>
            <person name="Barry J.D."/>
            <person name="Hertz-Fowler C."/>
            <person name="Berriman M."/>
        </authorList>
    </citation>
    <scope>NUCLEOTIDE SEQUENCE</scope>
    <source>
        <strain evidence="2">Y486</strain>
    </source>
</reference>
<sequence length="300" mass="33255">MGYHEQQTLYGHREVLKMQKRLTSFLLTFSVIALGFIVVVASMQTSRASCQMRASAAIHRVYVRNEAGNNTLRDALIYALSLEGIQLEMYPGSVSYQTRQLDGFDTVQDTLGGLGFSLVRESGAAPNVLWRLQYIDSSLCNPQHNVPMEALPNADHEKASYQVVAVMSGGVRAFLYKVSVATKNKDRITTFPELQSLFPGFNAKVASPQMLLVRSLRVETKLAADLYRGSAPLNIELRIEEVQQADKSVAFWRIVIVAKTIYAEQNVNSVHKVVASTVRTMGAACRTHNCGAPFNDAFFL</sequence>
<organism evidence="2">
    <name type="scientific">Trypanosoma vivax (strain Y486)</name>
    <dbReference type="NCBI Taxonomy" id="1055687"/>
    <lineage>
        <taxon>Eukaryota</taxon>
        <taxon>Discoba</taxon>
        <taxon>Euglenozoa</taxon>
        <taxon>Kinetoplastea</taxon>
        <taxon>Metakinetoplastina</taxon>
        <taxon>Trypanosomatida</taxon>
        <taxon>Trypanosomatidae</taxon>
        <taxon>Trypanosoma</taxon>
        <taxon>Duttonella</taxon>
    </lineage>
</organism>
<keyword evidence="1" id="KW-0472">Membrane</keyword>
<proteinExistence type="predicted"/>
<keyword evidence="1" id="KW-1133">Transmembrane helix</keyword>
<dbReference type="VEuPathDB" id="TriTrypDB:TvY486_0400590"/>
<name>G0TTW1_TRYVY</name>
<gene>
    <name evidence="2" type="ORF">TVY486_0400590</name>
</gene>